<evidence type="ECO:0000313" key="5">
    <source>
        <dbReference type="Proteomes" id="UP000182152"/>
    </source>
</evidence>
<dbReference type="InterPro" id="IPR016975">
    <property type="entry name" value="Cell_wall_LiaF"/>
</dbReference>
<accession>A0A1L8WJB7</accession>
<dbReference type="OrthoDB" id="2351415at2"/>
<reference evidence="4 5" key="1">
    <citation type="submission" date="2014-12" db="EMBL/GenBank/DDBJ databases">
        <title>Draft genome sequences of 29 type strains of Enterococci.</title>
        <authorList>
            <person name="Zhong Z."/>
            <person name="Sun Z."/>
            <person name="Liu W."/>
            <person name="Zhang W."/>
            <person name="Zhang H."/>
        </authorList>
    </citation>
    <scope>NUCLEOTIDE SEQUENCE [LARGE SCALE GENOMIC DNA]</scope>
    <source>
        <strain evidence="4 5">DSM 15687</strain>
    </source>
</reference>
<dbReference type="Proteomes" id="UP000182152">
    <property type="component" value="Unassembled WGS sequence"/>
</dbReference>
<feature type="domain" description="DUF7649" evidence="3">
    <location>
        <begin position="2"/>
        <end position="88"/>
    </location>
</feature>
<sequence length="243" mass="27883">MNSSWRFFIVVEALLLLFVFWQIMNNIGLLLLVLFGILNIYLALRKSPRSGFQNFQLIMGSMIIFFGLVNSPALWLMLLFAILFIGLKGVEVSGIKLTKNVFWRKKQMIMVQTDQLKKHNNERKKQQLFGNKRIGNDIYEWDDINIALISGDTIIDLGNTLLPKDDNIIIVRKGIGRTRILVPLGIAISLEHATLVGNVLFENEQYSLKNESIKIYSSDYDENPRRLKIITNTLLGDVEVIRV</sequence>
<dbReference type="EMBL" id="JXLB01000011">
    <property type="protein sequence ID" value="OJG81123.1"/>
    <property type="molecule type" value="Genomic_DNA"/>
</dbReference>
<gene>
    <name evidence="4" type="ORF">RV14_GL000278</name>
</gene>
<keyword evidence="1" id="KW-1133">Transmembrane helix</keyword>
<dbReference type="GO" id="GO:0016020">
    <property type="term" value="C:membrane"/>
    <property type="evidence" value="ECO:0007669"/>
    <property type="project" value="InterPro"/>
</dbReference>
<dbReference type="InterPro" id="IPR056066">
    <property type="entry name" value="DUF7649"/>
</dbReference>
<evidence type="ECO:0000256" key="1">
    <source>
        <dbReference type="SAM" id="Phobius"/>
    </source>
</evidence>
<protein>
    <submittedName>
        <fullName evidence="4">Uncharacterized protein</fullName>
    </submittedName>
</protein>
<dbReference type="PIRSF" id="PIRSF031509">
    <property type="entry name" value="Cell_wall_LiaF/YvqF"/>
    <property type="match status" value="1"/>
</dbReference>
<keyword evidence="1" id="KW-0472">Membrane</keyword>
<dbReference type="InterPro" id="IPR047793">
    <property type="entry name" value="LiaF_C"/>
</dbReference>
<dbReference type="Pfam" id="PF09922">
    <property type="entry name" value="LiaF-like_C"/>
    <property type="match status" value="1"/>
</dbReference>
<dbReference type="InterPro" id="IPR024425">
    <property type="entry name" value="LiaF-like_C"/>
</dbReference>
<feature type="transmembrane region" description="Helical" evidence="1">
    <location>
        <begin position="27"/>
        <end position="44"/>
    </location>
</feature>
<dbReference type="STRING" id="150033.RV14_GL000278"/>
<keyword evidence="1" id="KW-0812">Transmembrane</keyword>
<comment type="caution">
    <text evidence="4">The sequence shown here is derived from an EMBL/GenBank/DDBJ whole genome shotgun (WGS) entry which is preliminary data.</text>
</comment>
<evidence type="ECO:0000259" key="3">
    <source>
        <dbReference type="Pfam" id="PF24661"/>
    </source>
</evidence>
<feature type="domain" description="Cell wall-active antibiotics response LiaF-like C-terminal" evidence="2">
    <location>
        <begin position="129"/>
        <end position="240"/>
    </location>
</feature>
<keyword evidence="5" id="KW-1185">Reference proteome</keyword>
<dbReference type="NCBIfam" id="NF040535">
    <property type="entry name" value="LiaF_C_term"/>
    <property type="match status" value="1"/>
</dbReference>
<evidence type="ECO:0000313" key="4">
    <source>
        <dbReference type="EMBL" id="OJG81123.1"/>
    </source>
</evidence>
<dbReference type="Pfam" id="PF24661">
    <property type="entry name" value="DUF7649"/>
    <property type="match status" value="1"/>
</dbReference>
<evidence type="ECO:0000259" key="2">
    <source>
        <dbReference type="Pfam" id="PF09922"/>
    </source>
</evidence>
<dbReference type="RefSeq" id="WP_071855487.1">
    <property type="nucleotide sequence ID" value="NZ_JBCLRY010000008.1"/>
</dbReference>
<organism evidence="4 5">
    <name type="scientific">Enterococcus ratti</name>
    <dbReference type="NCBI Taxonomy" id="150033"/>
    <lineage>
        <taxon>Bacteria</taxon>
        <taxon>Bacillati</taxon>
        <taxon>Bacillota</taxon>
        <taxon>Bacilli</taxon>
        <taxon>Lactobacillales</taxon>
        <taxon>Enterococcaceae</taxon>
        <taxon>Enterococcus</taxon>
    </lineage>
</organism>
<name>A0A1L8WJB7_9ENTE</name>
<dbReference type="AlphaFoldDB" id="A0A1L8WJB7"/>
<proteinExistence type="predicted"/>